<dbReference type="InterPro" id="IPR020537">
    <property type="entry name" value="ATP_synth_F0_csu_DDCD_BS"/>
</dbReference>
<dbReference type="SUPFAM" id="SSF81333">
    <property type="entry name" value="F1F0 ATP synthase subunit C"/>
    <property type="match status" value="1"/>
</dbReference>
<protein>
    <recommendedName>
        <fullName evidence="14">ATP synthase subunit c</fullName>
    </recommendedName>
    <alternativeName>
        <fullName evidence="14">ATP synthase F(0) sector subunit c</fullName>
    </alternativeName>
    <alternativeName>
        <fullName evidence="14">F-type ATPase subunit c</fullName>
        <shortName evidence="14">F-ATPase subunit c</shortName>
    </alternativeName>
    <alternativeName>
        <fullName evidence="14">Lipid-binding protein</fullName>
    </alternativeName>
</protein>
<evidence type="ECO:0000256" key="2">
    <source>
        <dbReference type="ARBA" id="ARBA00006704"/>
    </source>
</evidence>
<accession>A0AAU9E7C7</accession>
<evidence type="ECO:0000256" key="14">
    <source>
        <dbReference type="HAMAP-Rule" id="MF_01396"/>
    </source>
</evidence>
<dbReference type="HAMAP" id="MF_01396">
    <property type="entry name" value="ATP_synth_c_bact"/>
    <property type="match status" value="1"/>
</dbReference>
<evidence type="ECO:0000256" key="15">
    <source>
        <dbReference type="SAM" id="SignalP"/>
    </source>
</evidence>
<dbReference type="CDD" id="cd18121">
    <property type="entry name" value="ATP-synt_Fo_c"/>
    <property type="match status" value="1"/>
</dbReference>
<dbReference type="InterPro" id="IPR002379">
    <property type="entry name" value="ATPase_proteolipid_c-like_dom"/>
</dbReference>
<keyword evidence="12 14" id="KW-0066">ATP synthesis</keyword>
<dbReference type="GO" id="GO:0033177">
    <property type="term" value="C:proton-transporting two-sector ATPase complex, proton-transporting domain"/>
    <property type="evidence" value="ECO:0007669"/>
    <property type="project" value="InterPro"/>
</dbReference>
<feature type="transmembrane region" description="Helical" evidence="14">
    <location>
        <begin position="84"/>
        <end position="109"/>
    </location>
</feature>
<feature type="signal peptide" evidence="15">
    <location>
        <begin position="1"/>
        <end position="24"/>
    </location>
</feature>
<evidence type="ECO:0000256" key="10">
    <source>
        <dbReference type="ARBA" id="ARBA00023121"/>
    </source>
</evidence>
<dbReference type="InterPro" id="IPR035921">
    <property type="entry name" value="F/V-ATP_Csub_sf"/>
</dbReference>
<keyword evidence="5 14" id="KW-0138">CF(0)</keyword>
<dbReference type="GO" id="GO:0046933">
    <property type="term" value="F:proton-transporting ATP synthase activity, rotational mechanism"/>
    <property type="evidence" value="ECO:0007669"/>
    <property type="project" value="UniProtKB-UniRule"/>
</dbReference>
<dbReference type="GO" id="GO:0008289">
    <property type="term" value="F:lipid binding"/>
    <property type="evidence" value="ECO:0007669"/>
    <property type="project" value="UniProtKB-KW"/>
</dbReference>
<dbReference type="InterPro" id="IPR005953">
    <property type="entry name" value="ATP_synth_csu_bac/chlpt"/>
</dbReference>
<dbReference type="GO" id="GO:0005886">
    <property type="term" value="C:plasma membrane"/>
    <property type="evidence" value="ECO:0007669"/>
    <property type="project" value="UniProtKB-SubCell"/>
</dbReference>
<dbReference type="NCBIfam" id="TIGR01260">
    <property type="entry name" value="ATP_synt_c"/>
    <property type="match status" value="1"/>
</dbReference>
<evidence type="ECO:0000313" key="18">
    <source>
        <dbReference type="Proteomes" id="UP001366166"/>
    </source>
</evidence>
<proteinExistence type="inferred from homology"/>
<dbReference type="FunFam" id="1.20.20.10:FF:000002">
    <property type="entry name" value="ATP synthase subunit c"/>
    <property type="match status" value="1"/>
</dbReference>
<dbReference type="RefSeq" id="WP_338604299.1">
    <property type="nucleotide sequence ID" value="NZ_AP028679.1"/>
</dbReference>
<evidence type="ECO:0000256" key="3">
    <source>
        <dbReference type="ARBA" id="ARBA00022448"/>
    </source>
</evidence>
<keyword evidence="15" id="KW-0732">Signal</keyword>
<organism evidence="17 18">
    <name type="scientific">Desulfoferula mesophila</name>
    <dbReference type="NCBI Taxonomy" id="3058419"/>
    <lineage>
        <taxon>Bacteria</taxon>
        <taxon>Pseudomonadati</taxon>
        <taxon>Thermodesulfobacteriota</taxon>
        <taxon>Desulfarculia</taxon>
        <taxon>Desulfarculales</taxon>
        <taxon>Desulfarculaceae</taxon>
        <taxon>Desulfoferula</taxon>
    </lineage>
</organism>
<dbReference type="PROSITE" id="PS00605">
    <property type="entry name" value="ATPASE_C"/>
    <property type="match status" value="1"/>
</dbReference>
<evidence type="ECO:0000313" key="17">
    <source>
        <dbReference type="EMBL" id="BEQ13058.1"/>
    </source>
</evidence>
<evidence type="ECO:0000256" key="12">
    <source>
        <dbReference type="ARBA" id="ARBA00023310"/>
    </source>
</evidence>
<feature type="site" description="Reversibly protonated during proton transport" evidence="14">
    <location>
        <position position="92"/>
    </location>
</feature>
<dbReference type="AlphaFoldDB" id="A0AAU9E7C7"/>
<dbReference type="Pfam" id="PF00137">
    <property type="entry name" value="ATP-synt_C"/>
    <property type="match status" value="1"/>
</dbReference>
<keyword evidence="8 14" id="KW-1133">Transmembrane helix</keyword>
<evidence type="ECO:0000256" key="13">
    <source>
        <dbReference type="ARBA" id="ARBA00025198"/>
    </source>
</evidence>
<evidence type="ECO:0000256" key="1">
    <source>
        <dbReference type="ARBA" id="ARBA00004651"/>
    </source>
</evidence>
<comment type="subcellular location">
    <subcellularLocation>
        <location evidence="1 14">Cell membrane</location>
        <topology evidence="1 14">Multi-pass membrane protein</topology>
    </subcellularLocation>
</comment>
<evidence type="ECO:0000256" key="5">
    <source>
        <dbReference type="ARBA" id="ARBA00022547"/>
    </source>
</evidence>
<evidence type="ECO:0000259" key="16">
    <source>
        <dbReference type="Pfam" id="PF00137"/>
    </source>
</evidence>
<comment type="similarity">
    <text evidence="2 14">Belongs to the ATPase C chain family.</text>
</comment>
<evidence type="ECO:0000256" key="4">
    <source>
        <dbReference type="ARBA" id="ARBA00022475"/>
    </source>
</evidence>
<keyword evidence="4 14" id="KW-1003">Cell membrane</keyword>
<dbReference type="Gene3D" id="1.20.20.10">
    <property type="entry name" value="F1F0 ATP synthase subunit C"/>
    <property type="match status" value="1"/>
</dbReference>
<gene>
    <name evidence="14" type="primary">atpE</name>
    <name evidence="17" type="ORF">FAK_01240</name>
</gene>
<keyword evidence="10 14" id="KW-0446">Lipid-binding</keyword>
<keyword evidence="9 14" id="KW-0406">Ion transport</keyword>
<dbReference type="KEGG" id="dmp:FAK_01240"/>
<dbReference type="GO" id="GO:0045259">
    <property type="term" value="C:proton-transporting ATP synthase complex"/>
    <property type="evidence" value="ECO:0007669"/>
    <property type="project" value="UniProtKB-KW"/>
</dbReference>
<keyword evidence="3 14" id="KW-0813">Transport</keyword>
<keyword evidence="11 14" id="KW-0472">Membrane</keyword>
<dbReference type="PRINTS" id="PR00124">
    <property type="entry name" value="ATPASEC"/>
</dbReference>
<comment type="function">
    <text evidence="13 14">F(1)F(0) ATP synthase produces ATP from ADP in the presence of a proton or sodium gradient. F-type ATPases consist of two structural domains, F(1) containing the extramembraneous catalytic core and F(0) containing the membrane proton channel, linked together by a central stalk and a peripheral stalk. During catalysis, ATP synthesis in the catalytic domain of F(1) is coupled via a rotary mechanism of the central stalk subunits to proton translocation.</text>
</comment>
<feature type="transmembrane region" description="Helical" evidence="14">
    <location>
        <begin position="34"/>
        <end position="63"/>
    </location>
</feature>
<evidence type="ECO:0000256" key="6">
    <source>
        <dbReference type="ARBA" id="ARBA00022692"/>
    </source>
</evidence>
<comment type="function">
    <text evidence="14">Key component of the F(0) channel; it plays a direct role in translocation across the membrane. A homomeric c-ring of between 10-14 subunits forms the central stalk rotor element with the F(1) delta and epsilon subunits.</text>
</comment>
<dbReference type="Proteomes" id="UP001366166">
    <property type="component" value="Chromosome"/>
</dbReference>
<feature type="domain" description="V-ATPase proteolipid subunit C-like" evidence="16">
    <location>
        <begin position="43"/>
        <end position="105"/>
    </location>
</feature>
<dbReference type="EMBL" id="AP028679">
    <property type="protein sequence ID" value="BEQ13058.1"/>
    <property type="molecule type" value="Genomic_DNA"/>
</dbReference>
<evidence type="ECO:0000256" key="9">
    <source>
        <dbReference type="ARBA" id="ARBA00023065"/>
    </source>
</evidence>
<keyword evidence="6 14" id="KW-0812">Transmembrane</keyword>
<dbReference type="InterPro" id="IPR038662">
    <property type="entry name" value="ATP_synth_F0_csu_sf"/>
</dbReference>
<evidence type="ECO:0000256" key="8">
    <source>
        <dbReference type="ARBA" id="ARBA00022989"/>
    </source>
</evidence>
<dbReference type="InterPro" id="IPR000454">
    <property type="entry name" value="ATP_synth_F0_csu"/>
</dbReference>
<sequence>MKKFSLIAGLTGLFTLGLAAVAMAADAGAMAEAAKLFAATVTAAGFGIGIAAFGTGIGQGIAIKGAVEGTARNPEASGKITVTMLIGLAMVESLCIYALVISLILLYAYPMAAPVAKFLGMS</sequence>
<keyword evidence="18" id="KW-1185">Reference proteome</keyword>
<reference evidence="18" key="1">
    <citation type="journal article" date="2023" name="Arch. Microbiol.">
        <title>Desulfoferula mesophilus gen. nov. sp. nov., a mesophilic sulfate-reducing bacterium isolated from a brackish lake sediment.</title>
        <authorList>
            <person name="Watanabe T."/>
            <person name="Yabe T."/>
            <person name="Tsuji J.M."/>
            <person name="Fukui M."/>
        </authorList>
    </citation>
    <scope>NUCLEOTIDE SEQUENCE [LARGE SCALE GENOMIC DNA]</scope>
    <source>
        <strain evidence="18">12FAK</strain>
    </source>
</reference>
<evidence type="ECO:0000256" key="7">
    <source>
        <dbReference type="ARBA" id="ARBA00022781"/>
    </source>
</evidence>
<evidence type="ECO:0000256" key="11">
    <source>
        <dbReference type="ARBA" id="ARBA00023136"/>
    </source>
</evidence>
<name>A0AAU9E7C7_9BACT</name>
<feature type="chain" id="PRO_5043504867" description="ATP synthase subunit c" evidence="15">
    <location>
        <begin position="25"/>
        <end position="122"/>
    </location>
</feature>
<keyword evidence="7 14" id="KW-0375">Hydrogen ion transport</keyword>